<dbReference type="Proteomes" id="UP000002009">
    <property type="component" value="Chromosome 2"/>
</dbReference>
<dbReference type="RefSeq" id="XP_002499967.1">
    <property type="nucleotide sequence ID" value="XM_002499921.1"/>
</dbReference>
<feature type="repeat" description="WD" evidence="3">
    <location>
        <begin position="985"/>
        <end position="1027"/>
    </location>
</feature>
<proteinExistence type="predicted"/>
<evidence type="ECO:0000256" key="1">
    <source>
        <dbReference type="ARBA" id="ARBA00022574"/>
    </source>
</evidence>
<dbReference type="InterPro" id="IPR055442">
    <property type="entry name" value="Beta-prop_EML-like_2nd"/>
</dbReference>
<evidence type="ECO:0000313" key="7">
    <source>
        <dbReference type="Proteomes" id="UP000002009"/>
    </source>
</evidence>
<dbReference type="PANTHER" id="PTHR13720:SF33">
    <property type="entry name" value="HELP DOMAIN-CONTAINING PROTEIN"/>
    <property type="match status" value="1"/>
</dbReference>
<organism evidence="6 7">
    <name type="scientific">Micromonas commoda (strain RCC299 / NOUM17 / CCMP2709)</name>
    <name type="common">Picoplanktonic green alga</name>
    <dbReference type="NCBI Taxonomy" id="296587"/>
    <lineage>
        <taxon>Eukaryota</taxon>
        <taxon>Viridiplantae</taxon>
        <taxon>Chlorophyta</taxon>
        <taxon>Mamiellophyceae</taxon>
        <taxon>Mamiellales</taxon>
        <taxon>Mamiellaceae</taxon>
        <taxon>Micromonas</taxon>
    </lineage>
</organism>
<dbReference type="GO" id="GO:0008017">
    <property type="term" value="F:microtubule binding"/>
    <property type="evidence" value="ECO:0007669"/>
    <property type="project" value="TreeGrafter"/>
</dbReference>
<dbReference type="PANTHER" id="PTHR13720">
    <property type="entry name" value="WD-40 REPEAT PROTEIN"/>
    <property type="match status" value="1"/>
</dbReference>
<evidence type="ECO:0000256" key="3">
    <source>
        <dbReference type="PROSITE-ProRule" id="PRU00221"/>
    </source>
</evidence>
<keyword evidence="7" id="KW-1185">Reference proteome</keyword>
<dbReference type="AlphaFoldDB" id="C1E022"/>
<dbReference type="InterPro" id="IPR015943">
    <property type="entry name" value="WD40/YVTN_repeat-like_dom_sf"/>
</dbReference>
<dbReference type="InterPro" id="IPR001680">
    <property type="entry name" value="WD40_rpt"/>
</dbReference>
<dbReference type="SMART" id="SM00320">
    <property type="entry name" value="WD40"/>
    <property type="match status" value="8"/>
</dbReference>
<dbReference type="Pfam" id="PF00400">
    <property type="entry name" value="WD40"/>
    <property type="match status" value="1"/>
</dbReference>
<gene>
    <name evidence="6" type="ORF">MICPUN_99060</name>
</gene>
<feature type="repeat" description="WD" evidence="3">
    <location>
        <begin position="722"/>
        <end position="764"/>
    </location>
</feature>
<protein>
    <recommendedName>
        <fullName evidence="5">EML-like second beta-propeller domain-containing protein</fullName>
    </recommendedName>
</protein>
<dbReference type="STRING" id="296587.C1E022"/>
<dbReference type="GeneID" id="8240680"/>
<dbReference type="InterPro" id="IPR036322">
    <property type="entry name" value="WD40_repeat_dom_sf"/>
</dbReference>
<evidence type="ECO:0000256" key="2">
    <source>
        <dbReference type="ARBA" id="ARBA00022737"/>
    </source>
</evidence>
<dbReference type="Pfam" id="PF23414">
    <property type="entry name" value="Beta-prop_EML_2"/>
    <property type="match status" value="1"/>
</dbReference>
<reference evidence="6 7" key="1">
    <citation type="journal article" date="2009" name="Science">
        <title>Green evolution and dynamic adaptations revealed by genomes of the marine picoeukaryotes Micromonas.</title>
        <authorList>
            <person name="Worden A.Z."/>
            <person name="Lee J.H."/>
            <person name="Mock T."/>
            <person name="Rouze P."/>
            <person name="Simmons M.P."/>
            <person name="Aerts A.L."/>
            <person name="Allen A.E."/>
            <person name="Cuvelier M.L."/>
            <person name="Derelle E."/>
            <person name="Everett M.V."/>
            <person name="Foulon E."/>
            <person name="Grimwood J."/>
            <person name="Gundlach H."/>
            <person name="Henrissat B."/>
            <person name="Napoli C."/>
            <person name="McDonald S.M."/>
            <person name="Parker M.S."/>
            <person name="Rombauts S."/>
            <person name="Salamov A."/>
            <person name="Von Dassow P."/>
            <person name="Badger J.H."/>
            <person name="Coutinho P.M."/>
            <person name="Demir E."/>
            <person name="Dubchak I."/>
            <person name="Gentemann C."/>
            <person name="Eikrem W."/>
            <person name="Gready J.E."/>
            <person name="John U."/>
            <person name="Lanier W."/>
            <person name="Lindquist E.A."/>
            <person name="Lucas S."/>
            <person name="Mayer K.F."/>
            <person name="Moreau H."/>
            <person name="Not F."/>
            <person name="Otillar R."/>
            <person name="Panaud O."/>
            <person name="Pangilinan J."/>
            <person name="Paulsen I."/>
            <person name="Piegu B."/>
            <person name="Poliakov A."/>
            <person name="Robbens S."/>
            <person name="Schmutz J."/>
            <person name="Toulza E."/>
            <person name="Wyss T."/>
            <person name="Zelensky A."/>
            <person name="Zhou K."/>
            <person name="Armbrust E.V."/>
            <person name="Bhattacharya D."/>
            <person name="Goodenough U.W."/>
            <person name="Van de Peer Y."/>
            <person name="Grigoriev I.V."/>
        </authorList>
    </citation>
    <scope>NUCLEOTIDE SEQUENCE [LARGE SCALE GENOMIC DNA]</scope>
    <source>
        <strain evidence="7">RCC299 / NOUM17</strain>
    </source>
</reference>
<dbReference type="InParanoid" id="C1E022"/>
<dbReference type="eggNOG" id="KOG2106">
    <property type="taxonomic scope" value="Eukaryota"/>
</dbReference>
<dbReference type="KEGG" id="mis:MICPUN_99060"/>
<accession>C1E022</accession>
<feature type="region of interest" description="Disordered" evidence="4">
    <location>
        <begin position="76"/>
        <end position="133"/>
    </location>
</feature>
<keyword evidence="1 3" id="KW-0853">WD repeat</keyword>
<evidence type="ECO:0000256" key="4">
    <source>
        <dbReference type="SAM" id="MobiDB-lite"/>
    </source>
</evidence>
<evidence type="ECO:0000259" key="5">
    <source>
        <dbReference type="Pfam" id="PF23414"/>
    </source>
</evidence>
<dbReference type="Gene3D" id="2.130.10.10">
    <property type="entry name" value="YVTN repeat-like/Quinoprotein amine dehydrogenase"/>
    <property type="match status" value="2"/>
</dbReference>
<name>C1E022_MICCC</name>
<dbReference type="InterPro" id="IPR050630">
    <property type="entry name" value="WD_repeat_EMAP"/>
</dbReference>
<sequence>MPIIPPMRGKPCILTSLLPGDAALTVRRSVTAEERWVPSVAGDQILPSQLGFPLFPAVSEHARVTNLTTRPRVPADARDIMGPIGGPAGRGLTVPPLGEGMRKGLPDDRKHKHRPPMWDSNLHGEPGGRFKPKAASRSAAGAVHEPVDPDAAWACEDALKKMRNAVAKRREQHRREIDVVAAAFVAHAGGPAHPGKCDRAQFRAAWASLGVKDLSDEEVAAVFSRMGVDSNGLMPCDVFTRALAMGAGRAAGMEAIKKGPFIDAKDADFLGKVTYPQCRRGVNTPTEWLASAKEITRRSASEPAASLALDFVNGLPGASTGNALKVTPCGKIVYYVAALGVVYDRTTHRQRFFAGHDDDVRSIAQHPDGYTFATGQDGAKPSALVWSCRREARDPVDMPCAQLARVADAEGYMRSFVALAFDATGDVLVAMGSDNRHTATLWAWRNKRDQAPLASVPTIQGVVPAVWGVAVNPRAHVSAKHRPRDGSPDPSKTGEFITFGDKHVKVWRKDKTSGIWGGKLASFSDTKAFGVNSAVYLPVKGEDKAPRVLAGTSDGRLAIFDLRANKLVKLIRAHEDLGRAPSMRKPGLANTKGIRALLLLEEDNMLVTGGADGRVITWALTDDGDDVVGKVDEIVLQSPMGPGAPPPMIRSLAVAVEPEPDVEEPASEMSTGTKSGTDVTAKVGAAEEGNGKKARTGPVKFYVGTDQCDLWEVTATSVRILIAGSGSALNDVAWNPTVPHVCATIGEDGLVKLWNAEKRAQFAVRNLGAGVSSTKSSGGGKSLHFSPDGKLLAAGLGDGRVVVMDARSLARLAEAQAGGGGLLNPAAGVDHKPGSRVAAVKFSPDSTLLACAGADRSVHIFANVDGRFAPTATCAGHSTTVVALDWTEDSRILRSVCANHEMLHWSAPSGKPFKGDVRDFNWHTHNSPVGFPVMGVWEEGKAGPRHINSVDRSSDRGHMVAGDDAGIVRLLHYPCVARGAGSARFRGHSSHVSAVRFSADDAWVASTGSVDNSLLVWRVRGMKGTRDVNGPIA</sequence>
<dbReference type="PROSITE" id="PS50294">
    <property type="entry name" value="WD_REPEATS_REGION"/>
    <property type="match status" value="1"/>
</dbReference>
<feature type="domain" description="EML-like second beta-propeller" evidence="5">
    <location>
        <begin position="732"/>
        <end position="1019"/>
    </location>
</feature>
<keyword evidence="2" id="KW-0677">Repeat</keyword>
<dbReference type="SUPFAM" id="SSF50978">
    <property type="entry name" value="WD40 repeat-like"/>
    <property type="match status" value="2"/>
</dbReference>
<evidence type="ECO:0000313" key="6">
    <source>
        <dbReference type="EMBL" id="ACO61225.1"/>
    </source>
</evidence>
<dbReference type="PROSITE" id="PS50082">
    <property type="entry name" value="WD_REPEATS_2"/>
    <property type="match status" value="2"/>
</dbReference>
<feature type="compositionally biased region" description="Basic and acidic residues" evidence="4">
    <location>
        <begin position="100"/>
        <end position="109"/>
    </location>
</feature>
<dbReference type="OrthoDB" id="47802at2759"/>
<dbReference type="EMBL" id="CP001323">
    <property type="protein sequence ID" value="ACO61225.1"/>
    <property type="molecule type" value="Genomic_DNA"/>
</dbReference>